<feature type="region of interest" description="Disordered" evidence="1">
    <location>
        <begin position="18"/>
        <end position="132"/>
    </location>
</feature>
<reference evidence="2 3" key="1">
    <citation type="journal article" date="2012" name="BMC Genomics">
        <title>Comparative genomics of the white-rot fungi, Phanerochaete carnosa and P. chrysosporium, to elucidate the genetic basis of the distinct wood types they colonize.</title>
        <authorList>
            <person name="Suzuki H."/>
            <person name="MacDonald J."/>
            <person name="Syed K."/>
            <person name="Salamov A."/>
            <person name="Hori C."/>
            <person name="Aerts A."/>
            <person name="Henrissat B."/>
            <person name="Wiebenga A."/>
            <person name="vanKuyk P.A."/>
            <person name="Barry K."/>
            <person name="Lindquist E."/>
            <person name="LaButti K."/>
            <person name="Lapidus A."/>
            <person name="Lucas S."/>
            <person name="Coutinho P."/>
            <person name="Gong Y."/>
            <person name="Samejima M."/>
            <person name="Mahadevan R."/>
            <person name="Abou-Zaid M."/>
            <person name="de Vries R.P."/>
            <person name="Igarashi K."/>
            <person name="Yadav J.S."/>
            <person name="Grigoriev I.V."/>
            <person name="Master E.R."/>
        </authorList>
    </citation>
    <scope>NUCLEOTIDE SEQUENCE [LARGE SCALE GENOMIC DNA]</scope>
    <source>
        <strain evidence="2 3">HHB-10118-sp</strain>
    </source>
</reference>
<dbReference type="KEGG" id="pco:PHACADRAFT_251585"/>
<dbReference type="AlphaFoldDB" id="K5WEP4"/>
<dbReference type="OrthoDB" id="3256438at2759"/>
<dbReference type="STRING" id="650164.K5WEP4"/>
<evidence type="ECO:0000256" key="1">
    <source>
        <dbReference type="SAM" id="MobiDB-lite"/>
    </source>
</evidence>
<gene>
    <name evidence="2" type="ORF">PHACADRAFT_251585</name>
</gene>
<keyword evidence="3" id="KW-1185">Reference proteome</keyword>
<feature type="compositionally biased region" description="Pro residues" evidence="1">
    <location>
        <begin position="104"/>
        <end position="117"/>
    </location>
</feature>
<sequence length="232" mass="25458">MPGLTLAPITVPPVTLRKRTMSFSSPQPTKAARQLTRSGSYISLADVQGRQSQPRAGPSYHKHDSTSLEAYKRLPRQPTKEPRERRKSAPRSCSSERVTISPKVPRPPSPTPPPSRPVPMNGLRSPSPLAAPPIRAVPAARTHFPRSKPEPDLYRVAITTRMRLSPEGQKILHMGPRLALSIYNATRELEKLVASQRDAEGDVDMMDGSDSLLASSWVAVGGEDWEMIDCSA</sequence>
<dbReference type="GeneID" id="18915263"/>
<accession>K5WEP4</accession>
<protein>
    <submittedName>
        <fullName evidence="2">Uncharacterized protein</fullName>
    </submittedName>
</protein>
<evidence type="ECO:0000313" key="2">
    <source>
        <dbReference type="EMBL" id="EKM57755.1"/>
    </source>
</evidence>
<dbReference type="RefSeq" id="XP_007393100.1">
    <property type="nucleotide sequence ID" value="XM_007393038.1"/>
</dbReference>
<name>K5WEP4_PHACS</name>
<dbReference type="HOGENOM" id="CLU_055848_0_0_1"/>
<dbReference type="InParanoid" id="K5WEP4"/>
<dbReference type="Proteomes" id="UP000008370">
    <property type="component" value="Unassembled WGS sequence"/>
</dbReference>
<evidence type="ECO:0000313" key="3">
    <source>
        <dbReference type="Proteomes" id="UP000008370"/>
    </source>
</evidence>
<feature type="compositionally biased region" description="Basic and acidic residues" evidence="1">
    <location>
        <begin position="61"/>
        <end position="84"/>
    </location>
</feature>
<proteinExistence type="predicted"/>
<organism evidence="2 3">
    <name type="scientific">Phanerochaete carnosa (strain HHB-10118-sp)</name>
    <name type="common">White-rot fungus</name>
    <name type="synonym">Peniophora carnosa</name>
    <dbReference type="NCBI Taxonomy" id="650164"/>
    <lineage>
        <taxon>Eukaryota</taxon>
        <taxon>Fungi</taxon>
        <taxon>Dikarya</taxon>
        <taxon>Basidiomycota</taxon>
        <taxon>Agaricomycotina</taxon>
        <taxon>Agaricomycetes</taxon>
        <taxon>Polyporales</taxon>
        <taxon>Phanerochaetaceae</taxon>
        <taxon>Phanerochaete</taxon>
    </lineage>
</organism>
<dbReference type="EMBL" id="JH930470">
    <property type="protein sequence ID" value="EKM57755.1"/>
    <property type="molecule type" value="Genomic_DNA"/>
</dbReference>